<dbReference type="EnsemblPlants" id="Kaladp0024s0223.1.v1.1">
    <property type="protein sequence ID" value="Kaladp0024s0223.1.v1.1"/>
    <property type="gene ID" value="Kaladp0024s0223.v1.1"/>
</dbReference>
<evidence type="ECO:0000313" key="1">
    <source>
        <dbReference type="EnsemblPlants" id="Kaladp0024s0223.1.v1.1"/>
    </source>
</evidence>
<keyword evidence="2" id="KW-1185">Reference proteome</keyword>
<evidence type="ECO:0000313" key="2">
    <source>
        <dbReference type="Proteomes" id="UP000594263"/>
    </source>
</evidence>
<dbReference type="AlphaFoldDB" id="A0A7N0T5T8"/>
<protein>
    <submittedName>
        <fullName evidence="1">Uncharacterized protein</fullName>
    </submittedName>
</protein>
<name>A0A7N0T5T8_KALFE</name>
<proteinExistence type="predicted"/>
<dbReference type="InterPro" id="IPR007303">
    <property type="entry name" value="TIP41-like"/>
</dbReference>
<sequence length="79" mass="9091">MDGWKLEALPPVEVPAASKWKFRSKPVKKIILDYDYTFTTPYCGSETIETTAEVCSKAFHRPPLPYYFYLIICDFSGDC</sequence>
<dbReference type="Proteomes" id="UP000594263">
    <property type="component" value="Unplaced"/>
</dbReference>
<dbReference type="Pfam" id="PF04176">
    <property type="entry name" value="TIP41"/>
    <property type="match status" value="1"/>
</dbReference>
<dbReference type="Gramene" id="Kaladp0024s0223.1.v1.1">
    <property type="protein sequence ID" value="Kaladp0024s0223.1.v1.1"/>
    <property type="gene ID" value="Kaladp0024s0223.v1.1"/>
</dbReference>
<accession>A0A7N0T5T8</accession>
<organism evidence="1 2">
    <name type="scientific">Kalanchoe fedtschenkoi</name>
    <name type="common">Lavender scallops</name>
    <name type="synonym">South American air plant</name>
    <dbReference type="NCBI Taxonomy" id="63787"/>
    <lineage>
        <taxon>Eukaryota</taxon>
        <taxon>Viridiplantae</taxon>
        <taxon>Streptophyta</taxon>
        <taxon>Embryophyta</taxon>
        <taxon>Tracheophyta</taxon>
        <taxon>Spermatophyta</taxon>
        <taxon>Magnoliopsida</taxon>
        <taxon>eudicotyledons</taxon>
        <taxon>Gunneridae</taxon>
        <taxon>Pentapetalae</taxon>
        <taxon>Saxifragales</taxon>
        <taxon>Crassulaceae</taxon>
        <taxon>Kalanchoe</taxon>
    </lineage>
</organism>
<reference evidence="1" key="1">
    <citation type="submission" date="2021-01" db="UniProtKB">
        <authorList>
            <consortium name="EnsemblPlants"/>
        </authorList>
    </citation>
    <scope>IDENTIFICATION</scope>
</reference>